<protein>
    <submittedName>
        <fullName evidence="2">Uncharacterized protein</fullName>
    </submittedName>
</protein>
<accession>A0ABQ2B017</accession>
<sequence>MTEQMTLLRHLRGPRAHAQLIGGEVSLLPAQDHAAALTAMRAAGREPMSMTLLDVALDRTGHPRFRKISFSAHFASLMRGRRGAPRPRNEAELDPYRERFAAMFTALRKDHGIRSYIAHNMTVTPTNIDQVPDVTGFVLGVPFDMLSFQPAAYLGEDRRWGKDFSEVTIDAVWDRIEQGAGQLIPWQGHPVRGHTLQPHRTGPPVRRQPRAPD</sequence>
<comment type="caution">
    <text evidence="2">The sequence shown here is derived from an EMBL/GenBank/DDBJ whole genome shotgun (WGS) entry which is preliminary data.</text>
</comment>
<gene>
    <name evidence="2" type="ORF">GCM10007170_39870</name>
</gene>
<keyword evidence="3" id="KW-1185">Reference proteome</keyword>
<feature type="region of interest" description="Disordered" evidence="1">
    <location>
        <begin position="186"/>
        <end position="213"/>
    </location>
</feature>
<dbReference type="EMBL" id="BMFW01000032">
    <property type="protein sequence ID" value="GGI01132.1"/>
    <property type="molecule type" value="Genomic_DNA"/>
</dbReference>
<dbReference type="Proteomes" id="UP000643279">
    <property type="component" value="Unassembled WGS sequence"/>
</dbReference>
<dbReference type="RefSeq" id="WP_188573268.1">
    <property type="nucleotide sequence ID" value="NZ_BMFW01000032.1"/>
</dbReference>
<evidence type="ECO:0000313" key="2">
    <source>
        <dbReference type="EMBL" id="GGI01132.1"/>
    </source>
</evidence>
<evidence type="ECO:0000313" key="3">
    <source>
        <dbReference type="Proteomes" id="UP000643279"/>
    </source>
</evidence>
<reference evidence="3" key="1">
    <citation type="journal article" date="2019" name="Int. J. Syst. Evol. Microbiol.">
        <title>The Global Catalogue of Microorganisms (GCM) 10K type strain sequencing project: providing services to taxonomists for standard genome sequencing and annotation.</title>
        <authorList>
            <consortium name="The Broad Institute Genomics Platform"/>
            <consortium name="The Broad Institute Genome Sequencing Center for Infectious Disease"/>
            <person name="Wu L."/>
            <person name="Ma J."/>
        </authorList>
    </citation>
    <scope>NUCLEOTIDE SEQUENCE [LARGE SCALE GENOMIC DNA]</scope>
    <source>
        <strain evidence="3">CGMCC 1.12778</strain>
    </source>
</reference>
<evidence type="ECO:0000256" key="1">
    <source>
        <dbReference type="SAM" id="MobiDB-lite"/>
    </source>
</evidence>
<organism evidence="2 3">
    <name type="scientific">Arthrobacter liuii</name>
    <dbReference type="NCBI Taxonomy" id="1476996"/>
    <lineage>
        <taxon>Bacteria</taxon>
        <taxon>Bacillati</taxon>
        <taxon>Actinomycetota</taxon>
        <taxon>Actinomycetes</taxon>
        <taxon>Micrococcales</taxon>
        <taxon>Micrococcaceae</taxon>
        <taxon>Arthrobacter</taxon>
    </lineage>
</organism>
<name>A0ABQ2B017_9MICC</name>
<proteinExistence type="predicted"/>